<evidence type="ECO:0000256" key="6">
    <source>
        <dbReference type="ARBA" id="ARBA00022705"/>
    </source>
</evidence>
<dbReference type="InterPro" id="IPR022312">
    <property type="entry name" value="DNA_pol_X"/>
</dbReference>
<dbReference type="Gene3D" id="3.30.460.10">
    <property type="entry name" value="Beta Polymerase, domain 2"/>
    <property type="match status" value="1"/>
</dbReference>
<dbReference type="Gene3D" id="1.10.150.110">
    <property type="entry name" value="DNA polymerase beta, N-terminal domain-like"/>
    <property type="match status" value="1"/>
</dbReference>
<dbReference type="FunFam" id="1.10.150.20:FF:000010">
    <property type="entry name" value="DNA polymerase lambda"/>
    <property type="match status" value="1"/>
</dbReference>
<dbReference type="InterPro" id="IPR002054">
    <property type="entry name" value="DNA-dir_DNA_pol_X"/>
</dbReference>
<protein>
    <recommendedName>
        <fullName evidence="16">DNA polymerase</fullName>
        <ecNumber evidence="16">2.7.7.7</ecNumber>
    </recommendedName>
</protein>
<keyword evidence="7" id="KW-0479">Metal-binding</keyword>
<comment type="similarity">
    <text evidence="2 16">Belongs to the DNA polymerase type-X family.</text>
</comment>
<dbReference type="PROSITE" id="PS00522">
    <property type="entry name" value="DNA_POLYMERASE_X"/>
    <property type="match status" value="1"/>
</dbReference>
<evidence type="ECO:0000256" key="3">
    <source>
        <dbReference type="ARBA" id="ARBA00022634"/>
    </source>
</evidence>
<keyword evidence="9 16" id="KW-0239">DNA-directed DNA polymerase</keyword>
<dbReference type="EMBL" id="MU004237">
    <property type="protein sequence ID" value="KAF2667808.1"/>
    <property type="molecule type" value="Genomic_DNA"/>
</dbReference>
<dbReference type="FunFam" id="1.10.150.110:FF:000005">
    <property type="entry name" value="DNA polymerase POL4"/>
    <property type="match status" value="1"/>
</dbReference>
<evidence type="ECO:0000256" key="7">
    <source>
        <dbReference type="ARBA" id="ARBA00022723"/>
    </source>
</evidence>
<comment type="function">
    <text evidence="16">DNA polymerase that functions in several pathways of DNA repair. Involved in base excision repair (BER) responsible for repair of lesions that give rise to abasic (AP) sites in DNA. Also contributes to DNA double-strand break repair by non-homologous end joining and homologous recombination. Has both template-dependent and template-independent (terminal transferase) DNA polymerase activities. Has also a 5'-deoxyribose-5-phosphate lyase (dRP lyase) activity.</text>
</comment>
<dbReference type="GO" id="GO:0003887">
    <property type="term" value="F:DNA-directed DNA polymerase activity"/>
    <property type="evidence" value="ECO:0007669"/>
    <property type="project" value="UniProtKB-UniRule"/>
</dbReference>
<dbReference type="InterPro" id="IPR018944">
    <property type="entry name" value="DNA_pol_lambd_fingers_domain"/>
</dbReference>
<evidence type="ECO:0000256" key="5">
    <source>
        <dbReference type="ARBA" id="ARBA00022695"/>
    </source>
</evidence>
<evidence type="ECO:0000256" key="15">
    <source>
        <dbReference type="PIRSR" id="PIRSR622312-50"/>
    </source>
</evidence>
<evidence type="ECO:0000256" key="2">
    <source>
        <dbReference type="ARBA" id="ARBA00008323"/>
    </source>
</evidence>
<dbReference type="AlphaFoldDB" id="A0A6A6U9L4"/>
<dbReference type="InterPro" id="IPR019843">
    <property type="entry name" value="DNA_pol-X_BS"/>
</dbReference>
<evidence type="ECO:0000256" key="4">
    <source>
        <dbReference type="ARBA" id="ARBA00022679"/>
    </source>
</evidence>
<evidence type="ECO:0000256" key="8">
    <source>
        <dbReference type="ARBA" id="ARBA00022763"/>
    </source>
</evidence>
<dbReference type="EC" id="2.7.7.7" evidence="16"/>
<evidence type="ECO:0000256" key="14">
    <source>
        <dbReference type="ARBA" id="ARBA00049244"/>
    </source>
</evidence>
<evidence type="ECO:0000256" key="11">
    <source>
        <dbReference type="ARBA" id="ARBA00023204"/>
    </source>
</evidence>
<dbReference type="SUPFAM" id="SSF81301">
    <property type="entry name" value="Nucleotidyltransferase"/>
    <property type="match status" value="1"/>
</dbReference>
<evidence type="ECO:0000256" key="12">
    <source>
        <dbReference type="ARBA" id="ARBA00023239"/>
    </source>
</evidence>
<dbReference type="SUPFAM" id="SSF47802">
    <property type="entry name" value="DNA polymerase beta, N-terminal domain-like"/>
    <property type="match status" value="1"/>
</dbReference>
<feature type="active site" description="Nucleophile; Schiff-base intermediate with DNA; for 5'-dRP lyase activity" evidence="15">
    <location>
        <position position="50"/>
    </location>
</feature>
<accession>A0A6A6U9L4</accession>
<dbReference type="Pfam" id="PF10391">
    <property type="entry name" value="DNA_pol_lambd_f"/>
    <property type="match status" value="1"/>
</dbReference>
<evidence type="ECO:0000256" key="1">
    <source>
        <dbReference type="ARBA" id="ARBA00004123"/>
    </source>
</evidence>
<dbReference type="FunFam" id="3.30.210.10:FF:000001">
    <property type="entry name" value="DNA polymerase lambda"/>
    <property type="match status" value="1"/>
</dbReference>
<comment type="subcellular location">
    <subcellularLocation>
        <location evidence="1 16">Nucleus</location>
    </subcellularLocation>
</comment>
<dbReference type="Gene3D" id="3.30.210.10">
    <property type="entry name" value="DNA polymerase, thumb domain"/>
    <property type="match status" value="1"/>
</dbReference>
<dbReference type="GO" id="GO:0046872">
    <property type="term" value="F:metal ion binding"/>
    <property type="evidence" value="ECO:0007669"/>
    <property type="project" value="UniProtKB-UniRule"/>
</dbReference>
<name>A0A6A6U9L4_9PEZI</name>
<evidence type="ECO:0000256" key="16">
    <source>
        <dbReference type="RuleBase" id="RU366014"/>
    </source>
</evidence>
<dbReference type="GO" id="GO:0006260">
    <property type="term" value="P:DNA replication"/>
    <property type="evidence" value="ECO:0007669"/>
    <property type="project" value="UniProtKB-KW"/>
</dbReference>
<keyword evidence="4 16" id="KW-0808">Transferase</keyword>
<dbReference type="Pfam" id="PF14792">
    <property type="entry name" value="DNA_pol_B_palm"/>
    <property type="match status" value="1"/>
</dbReference>
<keyword evidence="12" id="KW-0456">Lyase</keyword>
<dbReference type="InterPro" id="IPR029398">
    <property type="entry name" value="PolB_thumb"/>
</dbReference>
<dbReference type="InterPro" id="IPR043519">
    <property type="entry name" value="NT_sf"/>
</dbReference>
<feature type="domain" description="DNA-directed DNA polymerase X" evidence="17">
    <location>
        <begin position="3"/>
        <end position="318"/>
    </location>
</feature>
<dbReference type="SMART" id="SM00483">
    <property type="entry name" value="POLXc"/>
    <property type="match status" value="1"/>
</dbReference>
<dbReference type="InterPro" id="IPR028207">
    <property type="entry name" value="DNA_pol_B_palm_palm"/>
</dbReference>
<dbReference type="GO" id="GO:0006303">
    <property type="term" value="P:double-strand break repair via nonhomologous end joining"/>
    <property type="evidence" value="ECO:0007669"/>
    <property type="project" value="TreeGrafter"/>
</dbReference>
<dbReference type="Pfam" id="PF14716">
    <property type="entry name" value="HHH_8"/>
    <property type="match status" value="1"/>
</dbReference>
<dbReference type="Pfam" id="PF14791">
    <property type="entry name" value="DNA_pol_B_thumb"/>
    <property type="match status" value="1"/>
</dbReference>
<dbReference type="GO" id="GO:0005634">
    <property type="term" value="C:nucleus"/>
    <property type="evidence" value="ECO:0007669"/>
    <property type="project" value="UniProtKB-SubCell"/>
</dbReference>
<keyword evidence="10" id="KW-0238">DNA-binding</keyword>
<dbReference type="OrthoDB" id="205514at2759"/>
<dbReference type="InterPro" id="IPR027421">
    <property type="entry name" value="DNA_pol_lamdba_lyase_dom_sf"/>
</dbReference>
<dbReference type="PRINTS" id="PR00869">
    <property type="entry name" value="DNAPOLX"/>
</dbReference>
<dbReference type="Gene3D" id="1.10.150.20">
    <property type="entry name" value="5' to 3' exonuclease, C-terminal subdomain"/>
    <property type="match status" value="1"/>
</dbReference>
<organism evidence="18 19">
    <name type="scientific">Microthyrium microscopicum</name>
    <dbReference type="NCBI Taxonomy" id="703497"/>
    <lineage>
        <taxon>Eukaryota</taxon>
        <taxon>Fungi</taxon>
        <taxon>Dikarya</taxon>
        <taxon>Ascomycota</taxon>
        <taxon>Pezizomycotina</taxon>
        <taxon>Dothideomycetes</taxon>
        <taxon>Dothideomycetes incertae sedis</taxon>
        <taxon>Microthyriales</taxon>
        <taxon>Microthyriaceae</taxon>
        <taxon>Microthyrium</taxon>
    </lineage>
</organism>
<evidence type="ECO:0000256" key="13">
    <source>
        <dbReference type="ARBA" id="ARBA00023242"/>
    </source>
</evidence>
<dbReference type="SUPFAM" id="SSF81585">
    <property type="entry name" value="PsbU/PolX domain-like"/>
    <property type="match status" value="1"/>
</dbReference>
<dbReference type="GO" id="GO:0016829">
    <property type="term" value="F:lyase activity"/>
    <property type="evidence" value="ECO:0007669"/>
    <property type="project" value="UniProtKB-KW"/>
</dbReference>
<reference evidence="18" key="1">
    <citation type="journal article" date="2020" name="Stud. Mycol.">
        <title>101 Dothideomycetes genomes: a test case for predicting lifestyles and emergence of pathogens.</title>
        <authorList>
            <person name="Haridas S."/>
            <person name="Albert R."/>
            <person name="Binder M."/>
            <person name="Bloem J."/>
            <person name="Labutti K."/>
            <person name="Salamov A."/>
            <person name="Andreopoulos B."/>
            <person name="Baker S."/>
            <person name="Barry K."/>
            <person name="Bills G."/>
            <person name="Bluhm B."/>
            <person name="Cannon C."/>
            <person name="Castanera R."/>
            <person name="Culley D."/>
            <person name="Daum C."/>
            <person name="Ezra D."/>
            <person name="Gonzalez J."/>
            <person name="Henrissat B."/>
            <person name="Kuo A."/>
            <person name="Liang C."/>
            <person name="Lipzen A."/>
            <person name="Lutzoni F."/>
            <person name="Magnuson J."/>
            <person name="Mondo S."/>
            <person name="Nolan M."/>
            <person name="Ohm R."/>
            <person name="Pangilinan J."/>
            <person name="Park H.-J."/>
            <person name="Ramirez L."/>
            <person name="Alfaro M."/>
            <person name="Sun H."/>
            <person name="Tritt A."/>
            <person name="Yoshinaga Y."/>
            <person name="Zwiers L.-H."/>
            <person name="Turgeon B."/>
            <person name="Goodwin S."/>
            <person name="Spatafora J."/>
            <person name="Crous P."/>
            <person name="Grigoriev I."/>
        </authorList>
    </citation>
    <scope>NUCLEOTIDE SEQUENCE</scope>
    <source>
        <strain evidence="18">CBS 115976</strain>
    </source>
</reference>
<dbReference type="InterPro" id="IPR037160">
    <property type="entry name" value="DNA_Pol_thumb_sf"/>
</dbReference>
<dbReference type="PRINTS" id="PR00870">
    <property type="entry name" value="DNAPOLXBETA"/>
</dbReference>
<keyword evidence="8 16" id="KW-0227">DNA damage</keyword>
<gene>
    <name evidence="18" type="ORF">BT63DRAFT_433580</name>
</gene>
<dbReference type="CDD" id="cd00141">
    <property type="entry name" value="NT_POLXc"/>
    <property type="match status" value="1"/>
</dbReference>
<dbReference type="InterPro" id="IPR010996">
    <property type="entry name" value="HHH_MUS81"/>
</dbReference>
<keyword evidence="3" id="KW-0237">DNA synthesis</keyword>
<evidence type="ECO:0000313" key="18">
    <source>
        <dbReference type="EMBL" id="KAF2667808.1"/>
    </source>
</evidence>
<keyword evidence="19" id="KW-1185">Reference proteome</keyword>
<keyword evidence="13 16" id="KW-0539">Nucleus</keyword>
<dbReference type="Proteomes" id="UP000799302">
    <property type="component" value="Unassembled WGS sequence"/>
</dbReference>
<dbReference type="PANTHER" id="PTHR11276">
    <property type="entry name" value="DNA POLYMERASE TYPE-X FAMILY MEMBER"/>
    <property type="match status" value="1"/>
</dbReference>
<keyword evidence="11 16" id="KW-0234">DNA repair</keyword>
<evidence type="ECO:0000256" key="9">
    <source>
        <dbReference type="ARBA" id="ARBA00022932"/>
    </source>
</evidence>
<keyword evidence="6" id="KW-0235">DNA replication</keyword>
<evidence type="ECO:0000313" key="19">
    <source>
        <dbReference type="Proteomes" id="UP000799302"/>
    </source>
</evidence>
<evidence type="ECO:0000259" key="17">
    <source>
        <dbReference type="SMART" id="SM00483"/>
    </source>
</evidence>
<evidence type="ECO:0000256" key="10">
    <source>
        <dbReference type="ARBA" id="ARBA00023125"/>
    </source>
</evidence>
<dbReference type="GO" id="GO:0003677">
    <property type="term" value="F:DNA binding"/>
    <property type="evidence" value="ECO:0007669"/>
    <property type="project" value="UniProtKB-UniRule"/>
</dbReference>
<proteinExistence type="inferred from homology"/>
<keyword evidence="5 16" id="KW-0548">Nucleotidyltransferase</keyword>
<dbReference type="InterPro" id="IPR002008">
    <property type="entry name" value="DNA_pol_X_beta-like"/>
</dbReference>
<sequence>MSRYYDRMHDNWRTLAYRKAIATLRRQNVKVVTKEQAKALPNIGSRIAEKIEEIALTSRLQRLNNALQDPRDQVLQLFTGIYGVGLKQASLWVEAGHRTLEDLKNSPVIKLTANQTIGIEHYDDLAQRIPRDEVAEHGEVVRNALQKIDPSFQAIIGGSYRRGAANSGDIDMIITKSDSSAHSIRTVVLDVLVPTLMKKGFLKFALAASKSGEQGDKWHGLSCLLGSTVWRRIDLLIVPSEEIGAALLYFTGNDIFNRSIRLLASKKGLRLNQRGLYKNVIRGVNRAKLTDGELVEGKDEKEIFRILGVPWRAPEDRNC</sequence>
<dbReference type="PANTHER" id="PTHR11276:SF28">
    <property type="entry name" value="DNA POLYMERASE LAMBDA"/>
    <property type="match status" value="1"/>
</dbReference>
<comment type="catalytic activity">
    <reaction evidence="14 16">
        <text>DNA(n) + a 2'-deoxyribonucleoside 5'-triphosphate = DNA(n+1) + diphosphate</text>
        <dbReference type="Rhea" id="RHEA:22508"/>
        <dbReference type="Rhea" id="RHEA-COMP:17339"/>
        <dbReference type="Rhea" id="RHEA-COMP:17340"/>
        <dbReference type="ChEBI" id="CHEBI:33019"/>
        <dbReference type="ChEBI" id="CHEBI:61560"/>
        <dbReference type="ChEBI" id="CHEBI:173112"/>
        <dbReference type="EC" id="2.7.7.7"/>
    </reaction>
</comment>